<proteinExistence type="predicted"/>
<dbReference type="Proteomes" id="UP000004277">
    <property type="component" value="Unassembled WGS sequence"/>
</dbReference>
<reference evidence="1" key="1">
    <citation type="submission" date="2019-05" db="EMBL/GenBank/DDBJ databases">
        <title>Revised genome assembly of Burkholderiaceae (previously Ralstonia) sp. PBA.</title>
        <authorList>
            <person name="Gan H.M."/>
        </authorList>
    </citation>
    <scope>NUCLEOTIDE SEQUENCE</scope>
    <source>
        <strain evidence="1">PBA</strain>
    </source>
</reference>
<accession>A0ACD3SMB6</accession>
<organism evidence="1 2">
    <name type="scientific">Imbroritus primus</name>
    <dbReference type="NCBI Taxonomy" id="3058603"/>
    <lineage>
        <taxon>Bacteria</taxon>
        <taxon>Pseudomonadati</taxon>
        <taxon>Pseudomonadota</taxon>
        <taxon>Betaproteobacteria</taxon>
        <taxon>Burkholderiales</taxon>
        <taxon>Burkholderiaceae</taxon>
        <taxon>Imbroritus</taxon>
    </lineage>
</organism>
<gene>
    <name evidence="1" type="ORF">MW7_014725</name>
</gene>
<comment type="caution">
    <text evidence="1">The sequence shown here is derived from an EMBL/GenBank/DDBJ whole genome shotgun (WGS) entry which is preliminary data.</text>
</comment>
<keyword evidence="2" id="KW-1185">Reference proteome</keyword>
<evidence type="ECO:0000313" key="1">
    <source>
        <dbReference type="EMBL" id="TMS57326.1"/>
    </source>
</evidence>
<dbReference type="EMBL" id="AKCV02000025">
    <property type="protein sequence ID" value="TMS57326.1"/>
    <property type="molecule type" value="Genomic_DNA"/>
</dbReference>
<name>A0ACD3SMB6_9BURK</name>
<evidence type="ECO:0000313" key="2">
    <source>
        <dbReference type="Proteomes" id="UP000004277"/>
    </source>
</evidence>
<protein>
    <submittedName>
        <fullName evidence="1">ComF family protein</fullName>
    </submittedName>
</protein>
<sequence>MPDTAAPRAAPLARLGAAARGWLRAVAGRAFPDSCRLCGMLGTETVCTLCQDSILQPVHRCLQCALPLTTATLCCGACLRDAPPYARTITLGDYALPQAALVTALKYRAELPVARWLAQQLANAVQRELVPAERPSLLLPVPLSRRRLQARGFNQAWEITRHLARTLGCAASPVALQRRRDTTPQPGLSVRARRANLRNAFTLPAPEAIRGRHVGLVDDVMTSGATLHAAARLLMRHGAARVTLLVALRTPR</sequence>